<dbReference type="SUPFAM" id="SSF53335">
    <property type="entry name" value="S-adenosyl-L-methionine-dependent methyltransferases"/>
    <property type="match status" value="1"/>
</dbReference>
<dbReference type="EMBL" id="MDEO01000035">
    <property type="protein sequence ID" value="OCX15090.1"/>
    <property type="molecule type" value="Genomic_DNA"/>
</dbReference>
<dbReference type="FunFam" id="3.40.50.150:FF:000346">
    <property type="entry name" value="Phospholipid N-methyltransferase"/>
    <property type="match status" value="1"/>
</dbReference>
<evidence type="ECO:0000313" key="2">
    <source>
        <dbReference type="EMBL" id="OCX15090.1"/>
    </source>
</evidence>
<dbReference type="InterPro" id="IPR029063">
    <property type="entry name" value="SAM-dependent_MTases_sf"/>
</dbReference>
<organism evidence="2 3">
    <name type="scientific">Mesorhizobium hungaricum</name>
    <dbReference type="NCBI Taxonomy" id="1566387"/>
    <lineage>
        <taxon>Bacteria</taxon>
        <taxon>Pseudomonadati</taxon>
        <taxon>Pseudomonadota</taxon>
        <taxon>Alphaproteobacteria</taxon>
        <taxon>Hyphomicrobiales</taxon>
        <taxon>Phyllobacteriaceae</taxon>
        <taxon>Mesorhizobium</taxon>
    </lineage>
</organism>
<proteinExistence type="predicted"/>
<evidence type="ECO:0000313" key="3">
    <source>
        <dbReference type="Proteomes" id="UP000094412"/>
    </source>
</evidence>
<dbReference type="RefSeq" id="WP_024926517.1">
    <property type="nucleotide sequence ID" value="NZ_MDEO01000035.1"/>
</dbReference>
<dbReference type="OrthoDB" id="9805585at2"/>
<dbReference type="CDD" id="cd02440">
    <property type="entry name" value="AdoMet_MTases"/>
    <property type="match status" value="1"/>
</dbReference>
<gene>
    <name evidence="2" type="ORF">QV13_18130</name>
</gene>
<dbReference type="Gene3D" id="3.40.50.150">
    <property type="entry name" value="Vaccinia Virus protein VP39"/>
    <property type="match status" value="1"/>
</dbReference>
<dbReference type="InterPro" id="IPR041698">
    <property type="entry name" value="Methyltransf_25"/>
</dbReference>
<dbReference type="Proteomes" id="UP000094412">
    <property type="component" value="Unassembled WGS sequence"/>
</dbReference>
<keyword evidence="3" id="KW-1185">Reference proteome</keyword>
<reference evidence="2 3" key="1">
    <citation type="submission" date="2016-08" db="EMBL/GenBank/DDBJ databases">
        <title>Whole genome sequence of Mesorhizobium sp. strain UASWS1009 isolated from industrial sewage.</title>
        <authorList>
            <person name="Crovadore J."/>
            <person name="Calmin G."/>
            <person name="Chablais R."/>
            <person name="Cochard B."/>
            <person name="Lefort F."/>
        </authorList>
    </citation>
    <scope>NUCLEOTIDE SEQUENCE [LARGE SCALE GENOMIC DNA]</scope>
    <source>
        <strain evidence="2 3">UASWS1009</strain>
    </source>
</reference>
<name>A0A1C2DK10_9HYPH</name>
<sequence length="207" mass="22250">MFQSDIITFLRAWLTAPLRVAAVAPSSPALARLMTKELTSGSGPVIELGPGTGAFTRALIACGLQQRDLTLIEYGAEFATLLQHRFPDARVVNMDAADLGRAGLFSRPDVGAVISGLPLLSMPTHKVIAILSGAFTYLKPGGAFYQFTYGPRCPVPDRILKPLNLRAVHIGRTLRNIPPAAVYRIERCAQANDLGQKVLRAVADSRG</sequence>
<dbReference type="Pfam" id="PF13649">
    <property type="entry name" value="Methyltransf_25"/>
    <property type="match status" value="1"/>
</dbReference>
<evidence type="ECO:0000259" key="1">
    <source>
        <dbReference type="Pfam" id="PF13649"/>
    </source>
</evidence>
<comment type="caution">
    <text evidence="2">The sequence shown here is derived from an EMBL/GenBank/DDBJ whole genome shotgun (WGS) entry which is preliminary data.</text>
</comment>
<dbReference type="AlphaFoldDB" id="A0A1C2DK10"/>
<feature type="domain" description="Methyltransferase" evidence="1">
    <location>
        <begin position="45"/>
        <end position="142"/>
    </location>
</feature>
<dbReference type="STRING" id="1566387.QV13_18130"/>
<protein>
    <recommendedName>
        <fullName evidence="1">Methyltransferase domain-containing protein</fullName>
    </recommendedName>
</protein>
<accession>A0A1C2DK10</accession>